<reference evidence="1 2" key="1">
    <citation type="journal article" date="2016" name="Sci. Rep.">
        <title>Evaluation of genetic diversity among strains of the human gut commensal Bifidobacterium adolescentis.</title>
        <authorList>
            <person name="Duranti S."/>
            <person name="Milani C."/>
            <person name="Lugli G.A."/>
            <person name="Mancabelli L."/>
            <person name="Turroni F."/>
            <person name="Ferrario C."/>
            <person name="Mangifesta M."/>
            <person name="Viappiani A."/>
            <person name="Sanchez B."/>
            <person name="Margolles A."/>
            <person name="van Sinderen D."/>
            <person name="Ventura M."/>
        </authorList>
    </citation>
    <scope>NUCLEOTIDE SEQUENCE [LARGE SCALE GENOMIC DNA]</scope>
    <source>
        <strain evidence="1 2">AD2-8</strain>
    </source>
</reference>
<gene>
    <name evidence="1" type="ORF">AD0028_2039</name>
</gene>
<evidence type="ECO:0000313" key="2">
    <source>
        <dbReference type="Proteomes" id="UP000193664"/>
    </source>
</evidence>
<dbReference type="Proteomes" id="UP000193664">
    <property type="component" value="Unassembled WGS sequence"/>
</dbReference>
<evidence type="ECO:0000313" key="1">
    <source>
        <dbReference type="EMBL" id="OSG93873.1"/>
    </source>
</evidence>
<dbReference type="RefSeq" id="WP_085408469.1">
    <property type="nucleotide sequence ID" value="NZ_JAASHI010000001.1"/>
</dbReference>
<proteinExistence type="predicted"/>
<dbReference type="EMBL" id="LNKF01000004">
    <property type="protein sequence ID" value="OSG93873.1"/>
    <property type="molecule type" value="Genomic_DNA"/>
</dbReference>
<organism evidence="1 2">
    <name type="scientific">Bifidobacterium adolescentis</name>
    <dbReference type="NCBI Taxonomy" id="1680"/>
    <lineage>
        <taxon>Bacteria</taxon>
        <taxon>Bacillati</taxon>
        <taxon>Actinomycetota</taxon>
        <taxon>Actinomycetes</taxon>
        <taxon>Bifidobacteriales</taxon>
        <taxon>Bifidobacteriaceae</taxon>
        <taxon>Bifidobacterium</taxon>
    </lineage>
</organism>
<sequence>MLSSNEKKIQQIDSNLEHLREDLVRFYSAFSTSPKETMANVLVAYEILMANPLTTDELRKAAYKVREFTTVKAMSVFGTSVNKDSAIEPGDTYQSSIDELGKAYRQVVEEQNRRRDSMLNGKSQKTILKLFRK</sequence>
<accession>A0A1X2ZHM3</accession>
<comment type="caution">
    <text evidence="1">The sequence shown here is derived from an EMBL/GenBank/DDBJ whole genome shotgun (WGS) entry which is preliminary data.</text>
</comment>
<dbReference type="AlphaFoldDB" id="A0A1X2ZHM3"/>
<protein>
    <submittedName>
        <fullName evidence="1">Uncharacterized protein</fullName>
    </submittedName>
</protein>
<name>A0A1X2ZHM3_BIFAD</name>